<dbReference type="InterPro" id="IPR001965">
    <property type="entry name" value="Znf_PHD"/>
</dbReference>
<evidence type="ECO:0000256" key="3">
    <source>
        <dbReference type="ARBA" id="ARBA00022833"/>
    </source>
</evidence>
<evidence type="ECO:0000313" key="7">
    <source>
        <dbReference type="Proteomes" id="UP000673552"/>
    </source>
</evidence>
<evidence type="ECO:0000256" key="2">
    <source>
        <dbReference type="ARBA" id="ARBA00022771"/>
    </source>
</evidence>
<feature type="region of interest" description="Disordered" evidence="4">
    <location>
        <begin position="120"/>
        <end position="183"/>
    </location>
</feature>
<dbReference type="GeneID" id="92511355"/>
<dbReference type="KEGG" id="lmat:92511355"/>
<feature type="domain" description="PHD-type" evidence="5">
    <location>
        <begin position="303"/>
        <end position="412"/>
    </location>
</feature>
<gene>
    <name evidence="6" type="ORF">LSCM1_01220</name>
</gene>
<feature type="compositionally biased region" description="Polar residues" evidence="4">
    <location>
        <begin position="129"/>
        <end position="142"/>
    </location>
</feature>
<sequence>MPRAAKPAKRVGFGPITYYSSPPVEDSEGPHLHGRSSLLESSALHPWTSKSVKVETAAAVAAPLVHNEAGGHLWMDVPGQPAAPAALFHGAWGDGSNATLLSTQQATNVVVVGKSGGSDIQDLKAVSPQRKTPASSPASRLGSSDDDTYDTQVEQRFTERHSSSAAQCDGAGIGEPPSSFLERSPTMSQLVSAIDDVLGGSQRARSLLVATSFIMTPPCSSFVTECASLRLCATNPSLSSSRNAPKAQLADSSGTRVRGGADPQREDDESVTASRSPCRTSQSPIVSAVTLATSDTVSRNAQPTFCVFCGMDAPFGNAYETPLLCSDGIAYHTACALWCPEVFYDVELGALGGIAEASHRCHSIRCAWCRQPGAAVGCACPTCQLSFHVPCAVRARASMNMQTFVLYCPAHRSAA</sequence>
<keyword evidence="1" id="KW-0479">Metal-binding</keyword>
<evidence type="ECO:0000256" key="4">
    <source>
        <dbReference type="SAM" id="MobiDB-lite"/>
    </source>
</evidence>
<name>A0A836GK81_9TRYP</name>
<dbReference type="Pfam" id="PF13771">
    <property type="entry name" value="zf-HC5HC2H"/>
    <property type="match status" value="1"/>
</dbReference>
<proteinExistence type="predicted"/>
<dbReference type="InterPro" id="IPR034732">
    <property type="entry name" value="EPHD"/>
</dbReference>
<evidence type="ECO:0000259" key="5">
    <source>
        <dbReference type="PROSITE" id="PS51805"/>
    </source>
</evidence>
<dbReference type="CDD" id="cd15571">
    <property type="entry name" value="ePHD"/>
    <property type="match status" value="1"/>
</dbReference>
<dbReference type="EMBL" id="JAFEUZ010000035">
    <property type="protein sequence ID" value="KAG5467040.1"/>
    <property type="molecule type" value="Genomic_DNA"/>
</dbReference>
<feature type="region of interest" description="Disordered" evidence="4">
    <location>
        <begin position="238"/>
        <end position="279"/>
    </location>
</feature>
<reference evidence="7" key="1">
    <citation type="journal article" date="2021" name="Microbiol. Resour. Announc.">
        <title>LGAAP: Leishmaniinae Genome Assembly and Annotation Pipeline.</title>
        <authorList>
            <person name="Almutairi H."/>
            <person name="Urbaniak M.D."/>
            <person name="Bates M.D."/>
            <person name="Jariyapan N."/>
            <person name="Kwakye-Nuako G."/>
            <person name="Thomaz-Soccol V."/>
            <person name="Al-Salem W.S."/>
            <person name="Dillon R.J."/>
            <person name="Bates P.A."/>
            <person name="Gatherer D."/>
        </authorList>
    </citation>
    <scope>NUCLEOTIDE SEQUENCE [LARGE SCALE GENOMIC DNA]</scope>
</reference>
<organism evidence="6 7">
    <name type="scientific">Leishmania martiniquensis</name>
    <dbReference type="NCBI Taxonomy" id="1580590"/>
    <lineage>
        <taxon>Eukaryota</taxon>
        <taxon>Discoba</taxon>
        <taxon>Euglenozoa</taxon>
        <taxon>Kinetoplastea</taxon>
        <taxon>Metakinetoplastina</taxon>
        <taxon>Trypanosomatida</taxon>
        <taxon>Trypanosomatidae</taxon>
        <taxon>Leishmaniinae</taxon>
        <taxon>Leishmania</taxon>
    </lineage>
</organism>
<keyword evidence="2" id="KW-0863">Zinc-finger</keyword>
<reference evidence="7" key="2">
    <citation type="journal article" date="2021" name="Sci. Data">
        <title>Chromosome-scale genome sequencing, assembly and annotation of six genomes from subfamily Leishmaniinae.</title>
        <authorList>
            <person name="Almutairi H."/>
            <person name="Urbaniak M.D."/>
            <person name="Bates M.D."/>
            <person name="Jariyapan N."/>
            <person name="Kwakye-Nuako G."/>
            <person name="Thomaz Soccol V."/>
            <person name="Al-Salem W.S."/>
            <person name="Dillon R.J."/>
            <person name="Bates P.A."/>
            <person name="Gatherer D."/>
        </authorList>
    </citation>
    <scope>NUCLEOTIDE SEQUENCE [LARGE SCALE GENOMIC DNA]</scope>
</reference>
<dbReference type="InterPro" id="IPR013083">
    <property type="entry name" value="Znf_RING/FYVE/PHD"/>
</dbReference>
<dbReference type="Gene3D" id="3.30.40.10">
    <property type="entry name" value="Zinc/RING finger domain, C3HC4 (zinc finger)"/>
    <property type="match status" value="1"/>
</dbReference>
<keyword evidence="7" id="KW-1185">Reference proteome</keyword>
<dbReference type="OrthoDB" id="10029243at2759"/>
<keyword evidence="3" id="KW-0862">Zinc</keyword>
<protein>
    <recommendedName>
        <fullName evidence="5">PHD-type domain-containing protein</fullName>
    </recommendedName>
</protein>
<dbReference type="PROSITE" id="PS51805">
    <property type="entry name" value="EPHD"/>
    <property type="match status" value="1"/>
</dbReference>
<evidence type="ECO:0000256" key="1">
    <source>
        <dbReference type="ARBA" id="ARBA00022723"/>
    </source>
</evidence>
<dbReference type="GO" id="GO:0008270">
    <property type="term" value="F:zinc ion binding"/>
    <property type="evidence" value="ECO:0007669"/>
    <property type="project" value="UniProtKB-KW"/>
</dbReference>
<dbReference type="SMART" id="SM00249">
    <property type="entry name" value="PHD"/>
    <property type="match status" value="1"/>
</dbReference>
<accession>A0A836GK81</accession>
<dbReference type="AlphaFoldDB" id="A0A836GK81"/>
<dbReference type="RefSeq" id="XP_067174948.1">
    <property type="nucleotide sequence ID" value="XM_067318843.1"/>
</dbReference>
<dbReference type="Proteomes" id="UP000673552">
    <property type="component" value="Unassembled WGS sequence"/>
</dbReference>
<comment type="caution">
    <text evidence="6">The sequence shown here is derived from an EMBL/GenBank/DDBJ whole genome shotgun (WGS) entry which is preliminary data.</text>
</comment>
<evidence type="ECO:0000313" key="6">
    <source>
        <dbReference type="EMBL" id="KAG5467040.1"/>
    </source>
</evidence>